<protein>
    <submittedName>
        <fullName evidence="1">Uncharacterized protein</fullName>
    </submittedName>
</protein>
<accession>A0A8E2EU47</accession>
<evidence type="ECO:0000313" key="2">
    <source>
        <dbReference type="Proteomes" id="UP000250140"/>
    </source>
</evidence>
<reference evidence="1 2" key="1">
    <citation type="journal article" date="2016" name="Nat. Commun.">
        <title>Ectomycorrhizal ecology is imprinted in the genome of the dominant symbiotic fungus Cenococcum geophilum.</title>
        <authorList>
            <consortium name="DOE Joint Genome Institute"/>
            <person name="Peter M."/>
            <person name="Kohler A."/>
            <person name="Ohm R.A."/>
            <person name="Kuo A."/>
            <person name="Krutzmann J."/>
            <person name="Morin E."/>
            <person name="Arend M."/>
            <person name="Barry K.W."/>
            <person name="Binder M."/>
            <person name="Choi C."/>
            <person name="Clum A."/>
            <person name="Copeland A."/>
            <person name="Grisel N."/>
            <person name="Haridas S."/>
            <person name="Kipfer T."/>
            <person name="LaButti K."/>
            <person name="Lindquist E."/>
            <person name="Lipzen A."/>
            <person name="Maire R."/>
            <person name="Meier B."/>
            <person name="Mihaltcheva S."/>
            <person name="Molinier V."/>
            <person name="Murat C."/>
            <person name="Poggeler S."/>
            <person name="Quandt C.A."/>
            <person name="Sperisen C."/>
            <person name="Tritt A."/>
            <person name="Tisserant E."/>
            <person name="Crous P.W."/>
            <person name="Henrissat B."/>
            <person name="Nehls U."/>
            <person name="Egli S."/>
            <person name="Spatafora J.W."/>
            <person name="Grigoriev I.V."/>
            <person name="Martin F.M."/>
        </authorList>
    </citation>
    <scope>NUCLEOTIDE SEQUENCE [LARGE SCALE GENOMIC DNA]</scope>
    <source>
        <strain evidence="1 2">CBS 207.34</strain>
    </source>
</reference>
<name>A0A8E2EU47_9PEZI</name>
<evidence type="ECO:0000313" key="1">
    <source>
        <dbReference type="EMBL" id="OCL04885.1"/>
    </source>
</evidence>
<dbReference type="Proteomes" id="UP000250140">
    <property type="component" value="Unassembled WGS sequence"/>
</dbReference>
<dbReference type="AlphaFoldDB" id="A0A8E2EU47"/>
<gene>
    <name evidence="1" type="ORF">AOQ84DRAFT_107890</name>
</gene>
<keyword evidence="2" id="KW-1185">Reference proteome</keyword>
<proteinExistence type="predicted"/>
<organism evidence="1 2">
    <name type="scientific">Glonium stellatum</name>
    <dbReference type="NCBI Taxonomy" id="574774"/>
    <lineage>
        <taxon>Eukaryota</taxon>
        <taxon>Fungi</taxon>
        <taxon>Dikarya</taxon>
        <taxon>Ascomycota</taxon>
        <taxon>Pezizomycotina</taxon>
        <taxon>Dothideomycetes</taxon>
        <taxon>Pleosporomycetidae</taxon>
        <taxon>Gloniales</taxon>
        <taxon>Gloniaceae</taxon>
        <taxon>Glonium</taxon>
    </lineage>
</organism>
<sequence>MSGHALRGQQTSNLIVLRHRSHEADGTWPPTEPDGWCASGLHRAVYITAVDGKSNFEEAGRACTRQCSMKSKMQHVRNTNDGCIQTGTSRDIQSWQLGSGGARSESALVVVRAGLATRMADRFCKVLAGLMGEHGSWWQIVFLGRDSGRSCVRLQGRVACESPACPALSNVKPVPVLELFSLLTLLLLLYFFQSNSP</sequence>
<dbReference type="EMBL" id="KV750416">
    <property type="protein sequence ID" value="OCL04885.1"/>
    <property type="molecule type" value="Genomic_DNA"/>
</dbReference>